<dbReference type="InterPro" id="IPR050469">
    <property type="entry name" value="Diguanylate_Cyclase"/>
</dbReference>
<feature type="coiled-coil region" evidence="3">
    <location>
        <begin position="47"/>
        <end position="74"/>
    </location>
</feature>
<sequence length="253" mass="28535">MHSFDLYHLDKQQLARLSKEELFAAYQLLYREVLASREAAAITARLVVAQIAKVEEANQSLELANEELRKLTNLDGLTGIANRRYHEDKLHREWRRCQRTNSSLAAIMIDIDQFKKFNDHYGHVAGDQCLREVATALQKGMRRVSDSLARYGGEEFICLLPDCSAEAAYKVAELFHQRIDQLKIPHATSQVAPILTVSQGVAAMVPSRDSKASELIRQADQALYHAKMLGRNRVVIYDATGPHLEGQYGNDSN</sequence>
<dbReference type="SUPFAM" id="SSF55073">
    <property type="entry name" value="Nucleotide cyclase"/>
    <property type="match status" value="1"/>
</dbReference>
<dbReference type="InterPro" id="IPR043128">
    <property type="entry name" value="Rev_trsase/Diguanyl_cyclase"/>
</dbReference>
<evidence type="ECO:0000256" key="2">
    <source>
        <dbReference type="ARBA" id="ARBA00034247"/>
    </source>
</evidence>
<dbReference type="EC" id="2.7.7.65" evidence="1"/>
<evidence type="ECO:0000259" key="4">
    <source>
        <dbReference type="PROSITE" id="PS50887"/>
    </source>
</evidence>
<dbReference type="InterPro" id="IPR029787">
    <property type="entry name" value="Nucleotide_cyclase"/>
</dbReference>
<name>A0A7U3YM67_DESPD</name>
<dbReference type="GO" id="GO:0005886">
    <property type="term" value="C:plasma membrane"/>
    <property type="evidence" value="ECO:0007669"/>
    <property type="project" value="TreeGrafter"/>
</dbReference>
<evidence type="ECO:0000313" key="6">
    <source>
        <dbReference type="Proteomes" id="UP000006365"/>
    </source>
</evidence>
<evidence type="ECO:0000313" key="5">
    <source>
        <dbReference type="EMBL" id="ADW17935.1"/>
    </source>
</evidence>
<keyword evidence="3" id="KW-0175">Coiled coil</keyword>
<dbReference type="CDD" id="cd01949">
    <property type="entry name" value="GGDEF"/>
    <property type="match status" value="1"/>
</dbReference>
<dbReference type="PROSITE" id="PS50887">
    <property type="entry name" value="GGDEF"/>
    <property type="match status" value="1"/>
</dbReference>
<dbReference type="RefSeq" id="WP_015724476.1">
    <property type="nucleotide sequence ID" value="NC_014972.1"/>
</dbReference>
<proteinExistence type="predicted"/>
<dbReference type="FunFam" id="3.30.70.270:FF:000001">
    <property type="entry name" value="Diguanylate cyclase domain protein"/>
    <property type="match status" value="1"/>
</dbReference>
<feature type="domain" description="GGDEF" evidence="4">
    <location>
        <begin position="102"/>
        <end position="239"/>
    </location>
</feature>
<gene>
    <name evidence="5" type="ordered locus">Despr_1785</name>
</gene>
<dbReference type="SMART" id="SM00267">
    <property type="entry name" value="GGDEF"/>
    <property type="match status" value="1"/>
</dbReference>
<dbReference type="KEGG" id="dpr:Despr_1785"/>
<evidence type="ECO:0000256" key="1">
    <source>
        <dbReference type="ARBA" id="ARBA00012528"/>
    </source>
</evidence>
<protein>
    <recommendedName>
        <fullName evidence="1">diguanylate cyclase</fullName>
        <ecNumber evidence="1">2.7.7.65</ecNumber>
    </recommendedName>
</protein>
<dbReference type="PANTHER" id="PTHR45138:SF9">
    <property type="entry name" value="DIGUANYLATE CYCLASE DGCM-RELATED"/>
    <property type="match status" value="1"/>
</dbReference>
<dbReference type="GO" id="GO:1902201">
    <property type="term" value="P:negative regulation of bacterial-type flagellum-dependent cell motility"/>
    <property type="evidence" value="ECO:0007669"/>
    <property type="project" value="TreeGrafter"/>
</dbReference>
<dbReference type="Pfam" id="PF00990">
    <property type="entry name" value="GGDEF"/>
    <property type="match status" value="1"/>
</dbReference>
<dbReference type="NCBIfam" id="TIGR00254">
    <property type="entry name" value="GGDEF"/>
    <property type="match status" value="1"/>
</dbReference>
<accession>A0A7U3YM67</accession>
<organism evidence="5 6">
    <name type="scientific">Desulfobulbus propionicus (strain ATCC 33891 / DSM 2032 / VKM B-1956 / 1pr3)</name>
    <dbReference type="NCBI Taxonomy" id="577650"/>
    <lineage>
        <taxon>Bacteria</taxon>
        <taxon>Pseudomonadati</taxon>
        <taxon>Thermodesulfobacteriota</taxon>
        <taxon>Desulfobulbia</taxon>
        <taxon>Desulfobulbales</taxon>
        <taxon>Desulfobulbaceae</taxon>
        <taxon>Desulfobulbus</taxon>
    </lineage>
</organism>
<comment type="catalytic activity">
    <reaction evidence="2">
        <text>2 GTP = 3',3'-c-di-GMP + 2 diphosphate</text>
        <dbReference type="Rhea" id="RHEA:24898"/>
        <dbReference type="ChEBI" id="CHEBI:33019"/>
        <dbReference type="ChEBI" id="CHEBI:37565"/>
        <dbReference type="ChEBI" id="CHEBI:58805"/>
        <dbReference type="EC" id="2.7.7.65"/>
    </reaction>
</comment>
<dbReference type="InterPro" id="IPR000160">
    <property type="entry name" value="GGDEF_dom"/>
</dbReference>
<dbReference type="GO" id="GO:0052621">
    <property type="term" value="F:diguanylate cyclase activity"/>
    <property type="evidence" value="ECO:0007669"/>
    <property type="project" value="UniProtKB-EC"/>
</dbReference>
<keyword evidence="6" id="KW-1185">Reference proteome</keyword>
<dbReference type="Gene3D" id="3.30.70.270">
    <property type="match status" value="1"/>
</dbReference>
<dbReference type="GO" id="GO:0043709">
    <property type="term" value="P:cell adhesion involved in single-species biofilm formation"/>
    <property type="evidence" value="ECO:0007669"/>
    <property type="project" value="TreeGrafter"/>
</dbReference>
<dbReference type="PANTHER" id="PTHR45138">
    <property type="entry name" value="REGULATORY COMPONENTS OF SENSORY TRANSDUCTION SYSTEM"/>
    <property type="match status" value="1"/>
</dbReference>
<reference evidence="5 6" key="1">
    <citation type="journal article" date="2011" name="Stand. Genomic Sci.">
        <title>Complete genome sequence of Desulfobulbus propionicus type strain (1pr3).</title>
        <authorList>
            <person name="Pagani I."/>
            <person name="Lapidus A."/>
            <person name="Nolan M."/>
            <person name="Lucas S."/>
            <person name="Hammon N."/>
            <person name="Deshpande S."/>
            <person name="Cheng J.F."/>
            <person name="Chertkov O."/>
            <person name="Davenport K."/>
            <person name="Tapia R."/>
            <person name="Han C."/>
            <person name="Goodwin L."/>
            <person name="Pitluck S."/>
            <person name="Liolios K."/>
            <person name="Mavromatis K."/>
            <person name="Ivanova N."/>
            <person name="Mikhailova N."/>
            <person name="Pati A."/>
            <person name="Chen A."/>
            <person name="Palaniappan K."/>
            <person name="Land M."/>
            <person name="Hauser L."/>
            <person name="Chang Y.J."/>
            <person name="Jeffries C.D."/>
            <person name="Detter J.C."/>
            <person name="Brambilla E."/>
            <person name="Kannan K.P."/>
            <person name="Djao O.D."/>
            <person name="Rohde M."/>
            <person name="Pukall R."/>
            <person name="Spring S."/>
            <person name="Goker M."/>
            <person name="Sikorski J."/>
            <person name="Woyke T."/>
            <person name="Bristow J."/>
            <person name="Eisen J.A."/>
            <person name="Markowitz V."/>
            <person name="Hugenholtz P."/>
            <person name="Kyrpides N.C."/>
            <person name="Klenk H.P."/>
        </authorList>
    </citation>
    <scope>NUCLEOTIDE SEQUENCE [LARGE SCALE GENOMIC DNA]</scope>
    <source>
        <strain evidence="6">ATCC 33891 / DSM 2032 / 1pr3</strain>
    </source>
</reference>
<dbReference type="Proteomes" id="UP000006365">
    <property type="component" value="Chromosome"/>
</dbReference>
<evidence type="ECO:0000256" key="3">
    <source>
        <dbReference type="SAM" id="Coils"/>
    </source>
</evidence>
<dbReference type="AlphaFoldDB" id="A0A7U3YM67"/>
<dbReference type="EMBL" id="CP002364">
    <property type="protein sequence ID" value="ADW17935.1"/>
    <property type="molecule type" value="Genomic_DNA"/>
</dbReference>